<evidence type="ECO:0000256" key="1">
    <source>
        <dbReference type="SAM" id="Coils"/>
    </source>
</evidence>
<dbReference type="AlphaFoldDB" id="A0A444Y3Q4"/>
<sequence length="276" mass="31644">MLAHWETNAGFRHQRLTNRANRALARSSKYTGGSTTFMKMKVRLSKSLEREATLTETFKFTHTLKENKARFVDQRSQDHYRLKATTQQSQQNGEDAADGFLTSVVDSDVVCHETTSSPYKNRVYGLGSFFTSSLRTSTLSPPSGSAISRAIHPEEGMDLRLQEQELQRSLHQQAQEFNDYQEKYQEILTRMTSTNEFRLEFRESLEQMQRMEAQMEVYQAQMRTAGIDPAGGSTAVLLKVVAVALVAHKHRHRLLHRRLRATGLTTTMSTTWICRY</sequence>
<dbReference type="InterPro" id="IPR004252">
    <property type="entry name" value="Probable_transposase_24"/>
</dbReference>
<protein>
    <submittedName>
        <fullName evidence="2">Uncharacterized protein</fullName>
    </submittedName>
</protein>
<dbReference type="Pfam" id="PF03004">
    <property type="entry name" value="Transposase_24"/>
    <property type="match status" value="1"/>
</dbReference>
<keyword evidence="1" id="KW-0175">Coiled coil</keyword>
<gene>
    <name evidence="2" type="ORF">Ahy_B08g092303</name>
</gene>
<dbReference type="Proteomes" id="UP000289738">
    <property type="component" value="Chromosome B08"/>
</dbReference>
<name>A0A444Y3Q4_ARAHY</name>
<accession>A0A444Y3Q4</accession>
<keyword evidence="3" id="KW-1185">Reference proteome</keyword>
<evidence type="ECO:0000313" key="2">
    <source>
        <dbReference type="EMBL" id="RYQ96519.1"/>
    </source>
</evidence>
<dbReference type="EMBL" id="SDMP01000018">
    <property type="protein sequence ID" value="RYQ96519.1"/>
    <property type="molecule type" value="Genomic_DNA"/>
</dbReference>
<evidence type="ECO:0000313" key="3">
    <source>
        <dbReference type="Proteomes" id="UP000289738"/>
    </source>
</evidence>
<comment type="caution">
    <text evidence="2">The sequence shown here is derived from an EMBL/GenBank/DDBJ whole genome shotgun (WGS) entry which is preliminary data.</text>
</comment>
<organism evidence="2 3">
    <name type="scientific">Arachis hypogaea</name>
    <name type="common">Peanut</name>
    <dbReference type="NCBI Taxonomy" id="3818"/>
    <lineage>
        <taxon>Eukaryota</taxon>
        <taxon>Viridiplantae</taxon>
        <taxon>Streptophyta</taxon>
        <taxon>Embryophyta</taxon>
        <taxon>Tracheophyta</taxon>
        <taxon>Spermatophyta</taxon>
        <taxon>Magnoliopsida</taxon>
        <taxon>eudicotyledons</taxon>
        <taxon>Gunneridae</taxon>
        <taxon>Pentapetalae</taxon>
        <taxon>rosids</taxon>
        <taxon>fabids</taxon>
        <taxon>Fabales</taxon>
        <taxon>Fabaceae</taxon>
        <taxon>Papilionoideae</taxon>
        <taxon>50 kb inversion clade</taxon>
        <taxon>dalbergioids sensu lato</taxon>
        <taxon>Dalbergieae</taxon>
        <taxon>Pterocarpus clade</taxon>
        <taxon>Arachis</taxon>
    </lineage>
</organism>
<feature type="coiled-coil region" evidence="1">
    <location>
        <begin position="163"/>
        <end position="228"/>
    </location>
</feature>
<proteinExistence type="predicted"/>
<reference evidence="2 3" key="1">
    <citation type="submission" date="2019-01" db="EMBL/GenBank/DDBJ databases">
        <title>Sequencing of cultivated peanut Arachis hypogaea provides insights into genome evolution and oil improvement.</title>
        <authorList>
            <person name="Chen X."/>
        </authorList>
    </citation>
    <scope>NUCLEOTIDE SEQUENCE [LARGE SCALE GENOMIC DNA]</scope>
    <source>
        <strain evidence="3">cv. Fuhuasheng</strain>
        <tissue evidence="2">Leaves</tissue>
    </source>
</reference>